<keyword evidence="5" id="KW-0677">Repeat</keyword>
<dbReference type="FunFam" id="1.10.10.10:FF:000322">
    <property type="entry name" value="Probable disease resistance protein At1g63360"/>
    <property type="match status" value="1"/>
</dbReference>
<keyword evidence="6" id="KW-0547">Nucleotide-binding</keyword>
<keyword evidence="3" id="KW-0963">Cytoplasm</keyword>
<evidence type="ECO:0000256" key="5">
    <source>
        <dbReference type="ARBA" id="ARBA00022737"/>
    </source>
</evidence>
<organism evidence="11 12">
    <name type="scientific">Oldenlandia corymbosa var. corymbosa</name>
    <dbReference type="NCBI Taxonomy" id="529605"/>
    <lineage>
        <taxon>Eukaryota</taxon>
        <taxon>Viridiplantae</taxon>
        <taxon>Streptophyta</taxon>
        <taxon>Embryophyta</taxon>
        <taxon>Tracheophyta</taxon>
        <taxon>Spermatophyta</taxon>
        <taxon>Magnoliopsida</taxon>
        <taxon>eudicotyledons</taxon>
        <taxon>Gunneridae</taxon>
        <taxon>Pentapetalae</taxon>
        <taxon>asterids</taxon>
        <taxon>lamiids</taxon>
        <taxon>Gentianales</taxon>
        <taxon>Rubiaceae</taxon>
        <taxon>Rubioideae</taxon>
        <taxon>Spermacoceae</taxon>
        <taxon>Hedyotis-Oldenlandia complex</taxon>
        <taxon>Oldenlandia</taxon>
    </lineage>
</organism>
<evidence type="ECO:0000256" key="2">
    <source>
        <dbReference type="ARBA" id="ARBA00008894"/>
    </source>
</evidence>
<feature type="domain" description="NB-ARC" evidence="9">
    <location>
        <begin position="3"/>
        <end position="132"/>
    </location>
</feature>
<evidence type="ECO:0000313" key="12">
    <source>
        <dbReference type="Proteomes" id="UP001161247"/>
    </source>
</evidence>
<evidence type="ECO:0000256" key="8">
    <source>
        <dbReference type="ARBA" id="ARBA00022840"/>
    </source>
</evidence>
<dbReference type="GO" id="GO:0098542">
    <property type="term" value="P:defense response to other organism"/>
    <property type="evidence" value="ECO:0007669"/>
    <property type="project" value="TreeGrafter"/>
</dbReference>
<name>A0AAV1D3Z3_OLDCO</name>
<dbReference type="SUPFAM" id="SSF52540">
    <property type="entry name" value="P-loop containing nucleoside triphosphate hydrolases"/>
    <property type="match status" value="1"/>
</dbReference>
<dbReference type="PANTHER" id="PTHR23155">
    <property type="entry name" value="DISEASE RESISTANCE PROTEIN RP"/>
    <property type="match status" value="1"/>
</dbReference>
<dbReference type="Gene3D" id="1.10.8.430">
    <property type="entry name" value="Helical domain of apoptotic protease-activating factors"/>
    <property type="match status" value="1"/>
</dbReference>
<keyword evidence="8" id="KW-0067">ATP-binding</keyword>
<proteinExistence type="inferred from homology"/>
<evidence type="ECO:0000256" key="1">
    <source>
        <dbReference type="ARBA" id="ARBA00004496"/>
    </source>
</evidence>
<dbReference type="Gene3D" id="3.40.50.300">
    <property type="entry name" value="P-loop containing nucleotide triphosphate hydrolases"/>
    <property type="match status" value="1"/>
</dbReference>
<dbReference type="EMBL" id="OX459121">
    <property type="protein sequence ID" value="CAI9102308.1"/>
    <property type="molecule type" value="Genomic_DNA"/>
</dbReference>
<evidence type="ECO:0000259" key="9">
    <source>
        <dbReference type="Pfam" id="PF00931"/>
    </source>
</evidence>
<dbReference type="GO" id="GO:0005737">
    <property type="term" value="C:cytoplasm"/>
    <property type="evidence" value="ECO:0007669"/>
    <property type="project" value="UniProtKB-SubCell"/>
</dbReference>
<dbReference type="InterPro" id="IPR002182">
    <property type="entry name" value="NB-ARC"/>
</dbReference>
<dbReference type="Proteomes" id="UP001161247">
    <property type="component" value="Chromosome 4"/>
</dbReference>
<evidence type="ECO:0000256" key="3">
    <source>
        <dbReference type="ARBA" id="ARBA00022490"/>
    </source>
</evidence>
<accession>A0AAV1D3Z3</accession>
<dbReference type="InterPro" id="IPR036388">
    <property type="entry name" value="WH-like_DNA-bd_sf"/>
</dbReference>
<evidence type="ECO:0000256" key="6">
    <source>
        <dbReference type="ARBA" id="ARBA00022741"/>
    </source>
</evidence>
<keyword evidence="7" id="KW-0611">Plant defense</keyword>
<evidence type="ECO:0000313" key="11">
    <source>
        <dbReference type="EMBL" id="CAI9102308.1"/>
    </source>
</evidence>
<comment type="subcellular location">
    <subcellularLocation>
        <location evidence="1">Cytoplasm</location>
    </subcellularLocation>
</comment>
<evidence type="ECO:0000256" key="7">
    <source>
        <dbReference type="ARBA" id="ARBA00022821"/>
    </source>
</evidence>
<dbReference type="InterPro" id="IPR027417">
    <property type="entry name" value="P-loop_NTPase"/>
</dbReference>
<dbReference type="InterPro" id="IPR058922">
    <property type="entry name" value="WHD_DRP"/>
</dbReference>
<dbReference type="GO" id="GO:0043531">
    <property type="term" value="F:ADP binding"/>
    <property type="evidence" value="ECO:0007669"/>
    <property type="project" value="InterPro"/>
</dbReference>
<dbReference type="Gene3D" id="1.10.10.10">
    <property type="entry name" value="Winged helix-like DNA-binding domain superfamily/Winged helix DNA-binding domain"/>
    <property type="match status" value="1"/>
</dbReference>
<dbReference type="Pfam" id="PF00931">
    <property type="entry name" value="NB-ARC"/>
    <property type="match status" value="1"/>
</dbReference>
<comment type="similarity">
    <text evidence="2">Belongs to the disease resistance NB-LRR family.</text>
</comment>
<dbReference type="GO" id="GO:0005524">
    <property type="term" value="F:ATP binding"/>
    <property type="evidence" value="ECO:0007669"/>
    <property type="project" value="UniProtKB-KW"/>
</dbReference>
<dbReference type="AlphaFoldDB" id="A0AAV1D3Z3"/>
<evidence type="ECO:0000259" key="10">
    <source>
        <dbReference type="Pfam" id="PF23559"/>
    </source>
</evidence>
<gene>
    <name evidence="11" type="ORF">OLC1_LOCUS11672</name>
</gene>
<dbReference type="Pfam" id="PF23559">
    <property type="entry name" value="WHD_DRP"/>
    <property type="match status" value="1"/>
</dbReference>
<protein>
    <submittedName>
        <fullName evidence="11">OLC1v1000555C1</fullName>
    </submittedName>
</protein>
<keyword evidence="12" id="KW-1185">Reference proteome</keyword>
<dbReference type="InterPro" id="IPR044974">
    <property type="entry name" value="Disease_R_plants"/>
</dbReference>
<dbReference type="InterPro" id="IPR042197">
    <property type="entry name" value="Apaf_helical"/>
</dbReference>
<keyword evidence="4" id="KW-0433">Leucine-rich repeat</keyword>
<dbReference type="PRINTS" id="PR00364">
    <property type="entry name" value="DISEASERSIST"/>
</dbReference>
<reference evidence="11" key="1">
    <citation type="submission" date="2023-03" db="EMBL/GenBank/DDBJ databases">
        <authorList>
            <person name="Julca I."/>
        </authorList>
    </citation>
    <scope>NUCLEOTIDE SEQUENCE</scope>
</reference>
<dbReference type="PANTHER" id="PTHR23155:SF1152">
    <property type="entry name" value="AAA+ ATPASE DOMAIN-CONTAINING PROTEIN"/>
    <property type="match status" value="1"/>
</dbReference>
<feature type="domain" description="Disease resistance protein winged helix" evidence="10">
    <location>
        <begin position="220"/>
        <end position="289"/>
    </location>
</feature>
<evidence type="ECO:0000256" key="4">
    <source>
        <dbReference type="ARBA" id="ARBA00022614"/>
    </source>
</evidence>
<sequence length="438" mass="50374">MVYRHPSIVHHFCVRVWCTVSQDYDKTGLLLEILSGLENDVSNKHLNRSEDDMADAIRRHLKGKPYLIVLDDVWDMEAWDSLKLSFPDDKSGSRILVTSRNENVASQIIPQSQTLHHLRSLTDEESWKLLQMRISFEEGCPPELVARGQAIAQRCKGLPLTIVTVAGLHSNMETSGWEEVEESLNKSCTPALDQWKETIELSYRHLPDYLKPCSLYFGAYKEDQRIRVRELLERWIAEGFVERTAGGCVEDVAEAYLTELVQRNLVMVAERGSRGKIKFCMLHDLLHEFYKEKSIGDHFLQRLHGSELGTSAEPNMSYRLFIDSSREEDVAEPKQVFPYLRTLFIPNNNDNSSWDERHRRGILYKFCRSKLVRVLDCWGMGFFDIFPRVVLQLAHLKYLRLGIGAELFMLTPLIVNLSSLEILSVVDAPATVLCCQIL</sequence>